<reference evidence="1" key="1">
    <citation type="journal article" date="2014" name="Front. Microbiol.">
        <title>High frequency of phylogenetically diverse reductive dehalogenase-homologous genes in deep subseafloor sedimentary metagenomes.</title>
        <authorList>
            <person name="Kawai M."/>
            <person name="Futagami T."/>
            <person name="Toyoda A."/>
            <person name="Takaki Y."/>
            <person name="Nishi S."/>
            <person name="Hori S."/>
            <person name="Arai W."/>
            <person name="Tsubouchi T."/>
            <person name="Morono Y."/>
            <person name="Uchiyama I."/>
            <person name="Ito T."/>
            <person name="Fujiyama A."/>
            <person name="Inagaki F."/>
            <person name="Takami H."/>
        </authorList>
    </citation>
    <scope>NUCLEOTIDE SEQUENCE</scope>
    <source>
        <strain evidence="1">Expedition CK06-06</strain>
    </source>
</reference>
<gene>
    <name evidence="1" type="ORF">S03H2_22778</name>
</gene>
<dbReference type="NCBIfam" id="TIGR01909">
    <property type="entry name" value="C_GCAxxG_C_C"/>
    <property type="match status" value="1"/>
</dbReference>
<dbReference type="InterPro" id="IPR010181">
    <property type="entry name" value="CGCAxxGCC_motif"/>
</dbReference>
<evidence type="ECO:0000313" key="1">
    <source>
        <dbReference type="EMBL" id="GAH39787.1"/>
    </source>
</evidence>
<dbReference type="InterPro" id="IPR036280">
    <property type="entry name" value="Multihaem_cyt_sf"/>
</dbReference>
<comment type="caution">
    <text evidence="1">The sequence shown here is derived from an EMBL/GenBank/DDBJ whole genome shotgun (WGS) entry which is preliminary data.</text>
</comment>
<feature type="non-terminal residue" evidence="1">
    <location>
        <position position="1"/>
    </location>
</feature>
<evidence type="ECO:0008006" key="2">
    <source>
        <dbReference type="Google" id="ProtNLM"/>
    </source>
</evidence>
<name>X1F4B5_9ZZZZ</name>
<organism evidence="1">
    <name type="scientific">marine sediment metagenome</name>
    <dbReference type="NCBI Taxonomy" id="412755"/>
    <lineage>
        <taxon>unclassified sequences</taxon>
        <taxon>metagenomes</taxon>
        <taxon>ecological metagenomes</taxon>
    </lineage>
</organism>
<sequence length="213" mass="23872">VIVYERVYYIIMKNKIISKSSKIKFITKLEENEKIYNIKGIAPGAKEKILDIVAKSAYNNDRAYEGCTRSVLSALIEHLHLSSYEGAKEVIKASTSLAAGVCRMGEVCGALTGGIMAIGLVVGSEKLDDFASYKRTMENSYKLYNKFKEYYGGIVRCFEIQEKVLGRHYDFKNDEDGKQWYKDGGLDKCPMVCATAARLTAEIILNLKTMEGK</sequence>
<protein>
    <recommendedName>
        <fullName evidence="2">C_GCAxxG_C_C family protein</fullName>
    </recommendedName>
</protein>
<dbReference type="Pfam" id="PF09719">
    <property type="entry name" value="C_GCAxxG_C_C"/>
    <property type="match status" value="1"/>
</dbReference>
<dbReference type="EMBL" id="BARU01012324">
    <property type="protein sequence ID" value="GAH39787.1"/>
    <property type="molecule type" value="Genomic_DNA"/>
</dbReference>
<accession>X1F4B5</accession>
<dbReference type="AlphaFoldDB" id="X1F4B5"/>
<proteinExistence type="predicted"/>
<dbReference type="SUPFAM" id="SSF48695">
    <property type="entry name" value="Multiheme cytochromes"/>
    <property type="match status" value="1"/>
</dbReference>